<reference evidence="15 16" key="2">
    <citation type="journal article" date="2012" name="Open Biol.">
        <title>Characteristics of nucleosomes and linker DNA regions on the genome of the basidiomycete Mixia osmundae revealed by mono- and dinucleosome mapping.</title>
        <authorList>
            <person name="Nishida H."/>
            <person name="Kondo S."/>
            <person name="Matsumoto T."/>
            <person name="Suzuki Y."/>
            <person name="Yoshikawa H."/>
            <person name="Taylor T.D."/>
            <person name="Sugiyama J."/>
        </authorList>
    </citation>
    <scope>NUCLEOTIDE SEQUENCE [LARGE SCALE GENOMIC DNA]</scope>
    <source>
        <strain evidence="16">CBS 9802 / IAM 14324 / JCM 22182 / KY 12970</strain>
    </source>
</reference>
<comment type="subcellular location">
    <subcellularLocation>
        <location evidence="2">Mitochondrion matrix</location>
    </subcellularLocation>
</comment>
<organism evidence="15 16">
    <name type="scientific">Mixia osmundae (strain CBS 9802 / IAM 14324 / JCM 22182 / KY 12970)</name>
    <dbReference type="NCBI Taxonomy" id="764103"/>
    <lineage>
        <taxon>Eukaryota</taxon>
        <taxon>Fungi</taxon>
        <taxon>Dikarya</taxon>
        <taxon>Basidiomycota</taxon>
        <taxon>Pucciniomycotina</taxon>
        <taxon>Mixiomycetes</taxon>
        <taxon>Mixiales</taxon>
        <taxon>Mixiaceae</taxon>
        <taxon>Mixia</taxon>
    </lineage>
</organism>
<dbReference type="FunCoup" id="G7DX85">
    <property type="interactions" value="329"/>
</dbReference>
<dbReference type="Proteomes" id="UP000009131">
    <property type="component" value="Unassembled WGS sequence"/>
</dbReference>
<feature type="domain" description="Peptidase M3A/M3B catalytic" evidence="14">
    <location>
        <begin position="273"/>
        <end position="756"/>
    </location>
</feature>
<dbReference type="InterPro" id="IPR024079">
    <property type="entry name" value="MetalloPept_cat_dom_sf"/>
</dbReference>
<dbReference type="FunFam" id="3.40.390.10:FF:000055">
    <property type="entry name" value="Related to mitochondrial intermediate peptidase"/>
    <property type="match status" value="1"/>
</dbReference>
<protein>
    <recommendedName>
        <fullName evidence="4">mitochondrial intermediate peptidase</fullName>
        <ecNumber evidence="4">3.4.24.59</ecNumber>
    </recommendedName>
</protein>
<dbReference type="RefSeq" id="XP_014571234.1">
    <property type="nucleotide sequence ID" value="XM_014715748.1"/>
</dbReference>
<dbReference type="EMBL" id="BABT02000059">
    <property type="protein sequence ID" value="GAA95195.1"/>
    <property type="molecule type" value="Genomic_DNA"/>
</dbReference>
<evidence type="ECO:0000256" key="7">
    <source>
        <dbReference type="ARBA" id="ARBA00022801"/>
    </source>
</evidence>
<dbReference type="EC" id="3.4.24.59" evidence="4"/>
<dbReference type="CDD" id="cd06457">
    <property type="entry name" value="M3A_MIP"/>
    <property type="match status" value="1"/>
</dbReference>
<evidence type="ECO:0000313" key="15">
    <source>
        <dbReference type="EMBL" id="GAA95195.1"/>
    </source>
</evidence>
<dbReference type="OrthoDB" id="17530at2759"/>
<keyword evidence="11" id="KW-0496">Mitochondrion</keyword>
<evidence type="ECO:0000256" key="13">
    <source>
        <dbReference type="RuleBase" id="RU003435"/>
    </source>
</evidence>
<dbReference type="GO" id="GO:0004222">
    <property type="term" value="F:metalloendopeptidase activity"/>
    <property type="evidence" value="ECO:0007669"/>
    <property type="project" value="UniProtKB-EC"/>
</dbReference>
<evidence type="ECO:0000256" key="5">
    <source>
        <dbReference type="ARBA" id="ARBA00022670"/>
    </source>
</evidence>
<dbReference type="GO" id="GO:0046872">
    <property type="term" value="F:metal ion binding"/>
    <property type="evidence" value="ECO:0007669"/>
    <property type="project" value="UniProtKB-UniRule"/>
</dbReference>
<keyword evidence="9" id="KW-0809">Transit peptide</keyword>
<comment type="caution">
    <text evidence="15">The sequence shown here is derived from an EMBL/GenBank/DDBJ whole genome shotgun (WGS) entry which is preliminary data.</text>
</comment>
<evidence type="ECO:0000259" key="14">
    <source>
        <dbReference type="Pfam" id="PF01432"/>
    </source>
</evidence>
<dbReference type="InterPro" id="IPR045090">
    <property type="entry name" value="Pept_M3A_M3B"/>
</dbReference>
<keyword evidence="10 13" id="KW-0482">Metalloprotease</keyword>
<dbReference type="GO" id="GO:0006627">
    <property type="term" value="P:protein processing involved in protein targeting to mitochondrion"/>
    <property type="evidence" value="ECO:0007669"/>
    <property type="project" value="TreeGrafter"/>
</dbReference>
<dbReference type="Gene3D" id="1.10.1370.10">
    <property type="entry name" value="Neurolysin, domain 3"/>
    <property type="match status" value="1"/>
</dbReference>
<dbReference type="InterPro" id="IPR024077">
    <property type="entry name" value="Neurolysin/TOP_dom2"/>
</dbReference>
<dbReference type="PANTHER" id="PTHR11804:SF79">
    <property type="entry name" value="MITOCHONDRIAL INTERMEDIATE PEPTIDASE"/>
    <property type="match status" value="1"/>
</dbReference>
<dbReference type="HOGENOM" id="CLU_001805_0_0_1"/>
<evidence type="ECO:0000313" key="16">
    <source>
        <dbReference type="Proteomes" id="UP000009131"/>
    </source>
</evidence>
<evidence type="ECO:0000256" key="12">
    <source>
        <dbReference type="ARBA" id="ARBA00025208"/>
    </source>
</evidence>
<evidence type="ECO:0000256" key="10">
    <source>
        <dbReference type="ARBA" id="ARBA00023049"/>
    </source>
</evidence>
<dbReference type="InterPro" id="IPR033851">
    <property type="entry name" value="M3A_MIP"/>
</dbReference>
<comment type="catalytic activity">
    <reaction evidence="1">
        <text>Release of an N-terminal octapeptide as second stage of processing of some proteins imported into the mitochondrion.</text>
        <dbReference type="EC" id="3.4.24.59"/>
    </reaction>
</comment>
<keyword evidence="5 13" id="KW-0645">Protease</keyword>
<comment type="cofactor">
    <cofactor evidence="13">
        <name>Zn(2+)</name>
        <dbReference type="ChEBI" id="CHEBI:29105"/>
    </cofactor>
    <text evidence="13">Binds 1 zinc ion.</text>
</comment>
<dbReference type="AlphaFoldDB" id="G7DX85"/>
<keyword evidence="7 13" id="KW-0378">Hydrolase</keyword>
<dbReference type="Pfam" id="PF01432">
    <property type="entry name" value="Peptidase_M3"/>
    <property type="match status" value="1"/>
</dbReference>
<evidence type="ECO:0000256" key="11">
    <source>
        <dbReference type="ARBA" id="ARBA00023128"/>
    </source>
</evidence>
<dbReference type="PANTHER" id="PTHR11804">
    <property type="entry name" value="PROTEASE M3 THIMET OLIGOPEPTIDASE-RELATED"/>
    <property type="match status" value="1"/>
</dbReference>
<evidence type="ECO:0000256" key="4">
    <source>
        <dbReference type="ARBA" id="ARBA00012441"/>
    </source>
</evidence>
<keyword evidence="8 13" id="KW-0862">Zinc</keyword>
<comment type="function">
    <text evidence="12">Cleaves proteins, imported into the mitochondrion, to their mature size. While most mitochondrial precursor proteins are processed to the mature form in one step by mitochondrial processing peptidase (MPP), the sequential cleavage by MIP of an octapeptide after initial processing by MPP is a required step for a subgroup of nuclear-encoded precursor proteins destined for the matrix or the inner membrane.</text>
</comment>
<gene>
    <name evidence="15" type="primary">Mo01850</name>
    <name evidence="15" type="ORF">E5Q_01850</name>
</gene>
<dbReference type="GO" id="GO:0006518">
    <property type="term" value="P:peptide metabolic process"/>
    <property type="evidence" value="ECO:0007669"/>
    <property type="project" value="TreeGrafter"/>
</dbReference>
<evidence type="ECO:0000256" key="9">
    <source>
        <dbReference type="ARBA" id="ARBA00022946"/>
    </source>
</evidence>
<evidence type="ECO:0000256" key="2">
    <source>
        <dbReference type="ARBA" id="ARBA00004305"/>
    </source>
</evidence>
<keyword evidence="16" id="KW-1185">Reference proteome</keyword>
<dbReference type="InterPro" id="IPR001567">
    <property type="entry name" value="Pept_M3A_M3B_dom"/>
</dbReference>
<dbReference type="GO" id="GO:0005759">
    <property type="term" value="C:mitochondrial matrix"/>
    <property type="evidence" value="ECO:0007669"/>
    <property type="project" value="UniProtKB-SubCell"/>
</dbReference>
<dbReference type="InParanoid" id="G7DX85"/>
<sequence>MHQSARKTAAVSGFRPRDADADRTLRAGFDDGHLWQRARPVIQRDARGRPRGLVGHASLRVPSDFMPLAGRTVRRAQLLVQRIVRMSQAAADLPPERGLVTMVKQIDRLSDLLCGVIDLAELVRHVHPDPAWVEAANETYEALCTYMNELNIDTRLHAAMVQVLRPFQEGSTVPPNLFAAHTVALQFVRDFEKSGIHLPDDQRTSFVKLSDDVMQLGRKFLQGCSAQQASVEVDAQLLDTQAKPGRLAGLLARVSQRRGSKVLLEPHEAESVLRTHPNAETRKAVYLATQRSEPEQVDTLEQLLKTRLKLANLVGKGSWADVALVDKMSKTPASVNSFLGSLIDQNKPLALQETARLARYKQQEKGTRTLPTIAPWDRDYYVEQDHSQAERGRPTSMRVLSPYFSAGTCIQGLSRMFSSLYGLSFELEETHEGEVWDPAVRKARVLHDTDGQVGVIYFDLFERQGKAEGAAHYTIQCSRRVDDDDAADDFGAAQRQSSEIMYEGMQVSRGEFEGLPEDTLQIDSRGKRYQLPVIALTCSFDLPSLSTPSLLVWSEVTTLFHEMGHALHSMIGRTEFHQVSGTRCATDFVELPSVLMEHFASSREVLGLFARHYATDRPLPIEILRQLQAAMGGFRHIETNAQINMAALDQLFHSAAPGEHSFDSSQAWQDVQHTHSVMPSSERTSWQAQFGHLYGYGSTYYSYLFDTVLADRVWKTLFADDALSRENGERYAASVLQHGGGKDPWACVSDALSESDMAQGGPLAMQRVGQWGLSESSIS</sequence>
<dbReference type="SUPFAM" id="SSF55486">
    <property type="entry name" value="Metalloproteases ('zincins'), catalytic domain"/>
    <property type="match status" value="1"/>
</dbReference>
<evidence type="ECO:0000256" key="8">
    <source>
        <dbReference type="ARBA" id="ARBA00022833"/>
    </source>
</evidence>
<evidence type="ECO:0000256" key="1">
    <source>
        <dbReference type="ARBA" id="ARBA00000436"/>
    </source>
</evidence>
<dbReference type="OMA" id="ALMFEYM"/>
<reference evidence="15 16" key="1">
    <citation type="journal article" date="2011" name="J. Gen. Appl. Microbiol.">
        <title>Draft genome sequencing of the enigmatic basidiomycete Mixia osmundae.</title>
        <authorList>
            <person name="Nishida H."/>
            <person name="Nagatsuka Y."/>
            <person name="Sugiyama J."/>
        </authorList>
    </citation>
    <scope>NUCLEOTIDE SEQUENCE [LARGE SCALE GENOMIC DNA]</scope>
    <source>
        <strain evidence="16">CBS 9802 / IAM 14324 / JCM 22182 / KY 12970</strain>
    </source>
</reference>
<dbReference type="eggNOG" id="KOG2090">
    <property type="taxonomic scope" value="Eukaryota"/>
</dbReference>
<evidence type="ECO:0000256" key="6">
    <source>
        <dbReference type="ARBA" id="ARBA00022723"/>
    </source>
</evidence>
<evidence type="ECO:0000256" key="3">
    <source>
        <dbReference type="ARBA" id="ARBA00006040"/>
    </source>
</evidence>
<comment type="similarity">
    <text evidence="3 13">Belongs to the peptidase M3 family.</text>
</comment>
<proteinExistence type="inferred from homology"/>
<keyword evidence="6 13" id="KW-0479">Metal-binding</keyword>
<dbReference type="STRING" id="764103.G7DX85"/>
<dbReference type="Gene3D" id="3.40.390.10">
    <property type="entry name" value="Collagenase (Catalytic Domain)"/>
    <property type="match status" value="1"/>
</dbReference>
<name>G7DX85_MIXOS</name>
<accession>G7DX85</accession>